<reference evidence="3 4" key="1">
    <citation type="submission" date="2021-01" db="EMBL/GenBank/DDBJ databases">
        <title>Entomomonas sp. F2A isolated from a house cricket (Acheta domesticus).</title>
        <authorList>
            <person name="Spergser J."/>
            <person name="Busse H.-J."/>
        </authorList>
    </citation>
    <scope>NUCLEOTIDE SEQUENCE [LARGE SCALE GENOMIC DNA]</scope>
    <source>
        <strain evidence="3 4">F2A</strain>
    </source>
</reference>
<dbReference type="PANTHER" id="PTHR30327">
    <property type="entry name" value="UNCHARACTERIZED PROTEIN YQGE"/>
    <property type="match status" value="1"/>
</dbReference>
<name>A0A974RVP6_9GAMM</name>
<evidence type="ECO:0000313" key="3">
    <source>
        <dbReference type="EMBL" id="QQP84381.1"/>
    </source>
</evidence>
<dbReference type="AlphaFoldDB" id="A0A974RVP6"/>
<sequence>MKNGHSTYLDNQFLIAMPQLEGSEFARALIYLVNHNAEGAMGIVVNQQRSFHLVDVLEQLKPETLFPTENLMTPIYSGGPVEQERGFVLHTKDANFEGTIELPEINITSSQDVLFNIAEKKGPKQYLIALGYAGWGAGQLEKEMLENTWLTCPFRSDVLFDVPSEQRLDVALGQLGIHFSSLSFQAGHA</sequence>
<comment type="similarity">
    <text evidence="1 2">Belongs to the UPF0301 (AlgH) family.</text>
</comment>
<protein>
    <recommendedName>
        <fullName evidence="2">UPF0301 protein JHT90_08045</fullName>
    </recommendedName>
</protein>
<dbReference type="NCBIfam" id="NF001266">
    <property type="entry name" value="PRK00228.1-1"/>
    <property type="match status" value="1"/>
</dbReference>
<dbReference type="Proteomes" id="UP000595278">
    <property type="component" value="Chromosome"/>
</dbReference>
<dbReference type="SUPFAM" id="SSF143456">
    <property type="entry name" value="VC0467-like"/>
    <property type="match status" value="1"/>
</dbReference>
<dbReference type="PANTHER" id="PTHR30327:SF1">
    <property type="entry name" value="UPF0301 PROTEIN YQGE"/>
    <property type="match status" value="1"/>
</dbReference>
<gene>
    <name evidence="3" type="ORF">JHT90_08045</name>
</gene>
<dbReference type="EMBL" id="CP067393">
    <property type="protein sequence ID" value="QQP84381.1"/>
    <property type="molecule type" value="Genomic_DNA"/>
</dbReference>
<dbReference type="GO" id="GO:0005829">
    <property type="term" value="C:cytosol"/>
    <property type="evidence" value="ECO:0007669"/>
    <property type="project" value="TreeGrafter"/>
</dbReference>
<dbReference type="HAMAP" id="MF_00758">
    <property type="entry name" value="UPF0301"/>
    <property type="match status" value="1"/>
</dbReference>
<dbReference type="Pfam" id="PF02622">
    <property type="entry name" value="DUF179"/>
    <property type="match status" value="1"/>
</dbReference>
<evidence type="ECO:0000256" key="2">
    <source>
        <dbReference type="HAMAP-Rule" id="MF_00758"/>
    </source>
</evidence>
<evidence type="ECO:0000313" key="4">
    <source>
        <dbReference type="Proteomes" id="UP000595278"/>
    </source>
</evidence>
<organism evidence="3 4">
    <name type="scientific">Entomomonas asaccharolytica</name>
    <dbReference type="NCBI Taxonomy" id="2785331"/>
    <lineage>
        <taxon>Bacteria</taxon>
        <taxon>Pseudomonadati</taxon>
        <taxon>Pseudomonadota</taxon>
        <taxon>Gammaproteobacteria</taxon>
        <taxon>Pseudomonadales</taxon>
        <taxon>Pseudomonadaceae</taxon>
        <taxon>Entomomonas</taxon>
    </lineage>
</organism>
<dbReference type="KEGG" id="eaz:JHT90_08045"/>
<evidence type="ECO:0000256" key="1">
    <source>
        <dbReference type="ARBA" id="ARBA00009600"/>
    </source>
</evidence>
<dbReference type="Gene3D" id="3.40.1740.10">
    <property type="entry name" value="VC0467-like"/>
    <property type="match status" value="1"/>
</dbReference>
<proteinExistence type="inferred from homology"/>
<dbReference type="RefSeq" id="WP_201090279.1">
    <property type="nucleotide sequence ID" value="NZ_CP067393.1"/>
</dbReference>
<keyword evidence="4" id="KW-1185">Reference proteome</keyword>
<dbReference type="InterPro" id="IPR003774">
    <property type="entry name" value="AlgH-like"/>
</dbReference>
<accession>A0A974RVP6</accession>